<keyword evidence="1" id="KW-0472">Membrane</keyword>
<evidence type="ECO:0000313" key="2">
    <source>
        <dbReference type="EMBL" id="TCP31801.1"/>
    </source>
</evidence>
<sequence length="85" mass="10088">MNDYFNMFTLLFIIYPIGSLVLGVIGYLIFKRFYIGPLFVLLLFLILTYTVYNESFLIWAIFYALLAFISSLFTRGLTRLFFRLD</sequence>
<feature type="transmembrane region" description="Helical" evidence="1">
    <location>
        <begin position="33"/>
        <end position="52"/>
    </location>
</feature>
<reference evidence="2 3" key="1">
    <citation type="submission" date="2019-03" db="EMBL/GenBank/DDBJ databases">
        <title>Genomic Encyclopedia of Type Strains, Phase IV (KMG-IV): sequencing the most valuable type-strain genomes for metagenomic binning, comparative biology and taxonomic classification.</title>
        <authorList>
            <person name="Goeker M."/>
        </authorList>
    </citation>
    <scope>NUCLEOTIDE SEQUENCE [LARGE SCALE GENOMIC DNA]</scope>
    <source>
        <strain evidence="2 3">DSM 19377</strain>
    </source>
</reference>
<dbReference type="RefSeq" id="WP_132743520.1">
    <property type="nucleotide sequence ID" value="NZ_SLXK01000002.1"/>
</dbReference>
<keyword evidence="3" id="KW-1185">Reference proteome</keyword>
<dbReference type="EMBL" id="SLXK01000002">
    <property type="protein sequence ID" value="TCP31801.1"/>
    <property type="molecule type" value="Genomic_DNA"/>
</dbReference>
<feature type="transmembrane region" description="Helical" evidence="1">
    <location>
        <begin position="58"/>
        <end position="82"/>
    </location>
</feature>
<keyword evidence="1" id="KW-1133">Transmembrane helix</keyword>
<protein>
    <submittedName>
        <fullName evidence="2">Uncharacterized protein DUF2651</fullName>
    </submittedName>
</protein>
<evidence type="ECO:0000256" key="1">
    <source>
        <dbReference type="SAM" id="Phobius"/>
    </source>
</evidence>
<gene>
    <name evidence="2" type="ORF">EV207_102294</name>
</gene>
<name>A0A4R2PCJ4_9BACL</name>
<proteinExistence type="predicted"/>
<dbReference type="InterPro" id="IPR020258">
    <property type="entry name" value="Uncharacterised_YbeF"/>
</dbReference>
<feature type="transmembrane region" description="Helical" evidence="1">
    <location>
        <begin position="6"/>
        <end position="28"/>
    </location>
</feature>
<organism evidence="2 3">
    <name type="scientific">Scopulibacillus darangshiensis</name>
    <dbReference type="NCBI Taxonomy" id="442528"/>
    <lineage>
        <taxon>Bacteria</taxon>
        <taxon>Bacillati</taxon>
        <taxon>Bacillota</taxon>
        <taxon>Bacilli</taxon>
        <taxon>Bacillales</taxon>
        <taxon>Sporolactobacillaceae</taxon>
        <taxon>Scopulibacillus</taxon>
    </lineage>
</organism>
<evidence type="ECO:0000313" key="3">
    <source>
        <dbReference type="Proteomes" id="UP000295416"/>
    </source>
</evidence>
<dbReference type="AlphaFoldDB" id="A0A4R2PCJ4"/>
<accession>A0A4R2PCJ4</accession>
<comment type="caution">
    <text evidence="2">The sequence shown here is derived from an EMBL/GenBank/DDBJ whole genome shotgun (WGS) entry which is preliminary data.</text>
</comment>
<keyword evidence="1" id="KW-0812">Transmembrane</keyword>
<dbReference type="Proteomes" id="UP000295416">
    <property type="component" value="Unassembled WGS sequence"/>
</dbReference>
<dbReference type="Pfam" id="PF10852">
    <property type="entry name" value="DUF2651"/>
    <property type="match status" value="1"/>
</dbReference>